<reference evidence="2 3" key="1">
    <citation type="submission" date="2023-07" db="EMBL/GenBank/DDBJ databases">
        <title>Sequencing the genomes of 1000 actinobacteria strains.</title>
        <authorList>
            <person name="Klenk H.-P."/>
        </authorList>
    </citation>
    <scope>NUCLEOTIDE SEQUENCE [LARGE SCALE GENOMIC DNA]</scope>
    <source>
        <strain evidence="2 3">GD13</strain>
    </source>
</reference>
<evidence type="ECO:0000256" key="1">
    <source>
        <dbReference type="SAM" id="MobiDB-lite"/>
    </source>
</evidence>
<organism evidence="2 3">
    <name type="scientific">Nocardioides massiliensis</name>
    <dbReference type="NCBI Taxonomy" id="1325935"/>
    <lineage>
        <taxon>Bacteria</taxon>
        <taxon>Bacillati</taxon>
        <taxon>Actinomycetota</taxon>
        <taxon>Actinomycetes</taxon>
        <taxon>Propionibacteriales</taxon>
        <taxon>Nocardioidaceae</taxon>
        <taxon>Nocardioides</taxon>
    </lineage>
</organism>
<dbReference type="EMBL" id="JAUSQM010000001">
    <property type="protein sequence ID" value="MDP9820760.1"/>
    <property type="molecule type" value="Genomic_DNA"/>
</dbReference>
<comment type="caution">
    <text evidence="2">The sequence shown here is derived from an EMBL/GenBank/DDBJ whole genome shotgun (WGS) entry which is preliminary data.</text>
</comment>
<dbReference type="Proteomes" id="UP001240447">
    <property type="component" value="Unassembled WGS sequence"/>
</dbReference>
<evidence type="ECO:0000313" key="2">
    <source>
        <dbReference type="EMBL" id="MDP9820760.1"/>
    </source>
</evidence>
<protein>
    <submittedName>
        <fullName evidence="2">Uncharacterized protein</fullName>
    </submittedName>
</protein>
<sequence length="96" mass="10738">MTTPSNSAVPQGPPSEEEEDHDLLTYGVAEDRLREEILLEKSRLSAAERSGDDTTISQERVAALEAAFKRHREARDSAFNEKQFFGDQFEAGREAP</sequence>
<proteinExistence type="predicted"/>
<keyword evidence="3" id="KW-1185">Reference proteome</keyword>
<accession>A0ABT9NLR5</accession>
<dbReference type="RefSeq" id="WP_068124761.1">
    <property type="nucleotide sequence ID" value="NZ_CCXJ01000772.2"/>
</dbReference>
<feature type="region of interest" description="Disordered" evidence="1">
    <location>
        <begin position="1"/>
        <end position="22"/>
    </location>
</feature>
<gene>
    <name evidence="2" type="ORF">J2S59_000569</name>
</gene>
<name>A0ABT9NLR5_9ACTN</name>
<evidence type="ECO:0000313" key="3">
    <source>
        <dbReference type="Proteomes" id="UP001240447"/>
    </source>
</evidence>